<dbReference type="InterPro" id="IPR039417">
    <property type="entry name" value="Peptidase_C1A_papain-like"/>
</dbReference>
<keyword evidence="7" id="KW-0732">Signal</keyword>
<keyword evidence="11" id="KW-0325">Glycoprotein</keyword>
<dbReference type="InterPro" id="IPR025661">
    <property type="entry name" value="Pept_asp_AS"/>
</dbReference>
<dbReference type="PROSITE" id="PS00639">
    <property type="entry name" value="THIOL_PROTEASE_HIS"/>
    <property type="match status" value="1"/>
</dbReference>
<evidence type="ECO:0000259" key="13">
    <source>
        <dbReference type="SMART" id="SM00848"/>
    </source>
</evidence>
<dbReference type="InterPro" id="IPR038765">
    <property type="entry name" value="Papain-like_cys_pep_sf"/>
</dbReference>
<keyword evidence="4" id="KW-1003">Cell membrane</keyword>
<proteinExistence type="inferred from homology"/>
<keyword evidence="9" id="KW-0472">Membrane</keyword>
<protein>
    <submittedName>
        <fullName evidence="15">Cysteine protease XCP2</fullName>
    </submittedName>
</protein>
<keyword evidence="8" id="KW-0378">Hydrolase</keyword>
<organism evidence="14 15">
    <name type="scientific">Elaeis guineensis var. tenera</name>
    <name type="common">Oil palm</name>
    <dbReference type="NCBI Taxonomy" id="51953"/>
    <lineage>
        <taxon>Eukaryota</taxon>
        <taxon>Viridiplantae</taxon>
        <taxon>Streptophyta</taxon>
        <taxon>Embryophyta</taxon>
        <taxon>Tracheophyta</taxon>
        <taxon>Spermatophyta</taxon>
        <taxon>Magnoliopsida</taxon>
        <taxon>Liliopsida</taxon>
        <taxon>Arecaceae</taxon>
        <taxon>Arecoideae</taxon>
        <taxon>Cocoseae</taxon>
        <taxon>Elaeidinae</taxon>
        <taxon>Elaeis</taxon>
    </lineage>
</organism>
<dbReference type="SMART" id="SM00645">
    <property type="entry name" value="Pept_C1"/>
    <property type="match status" value="1"/>
</dbReference>
<evidence type="ECO:0000256" key="1">
    <source>
        <dbReference type="ARBA" id="ARBA00004116"/>
    </source>
</evidence>
<evidence type="ECO:0000256" key="5">
    <source>
        <dbReference type="ARBA" id="ARBA00022554"/>
    </source>
</evidence>
<comment type="subcellular location">
    <subcellularLocation>
        <location evidence="2">Cell membrane</location>
    </subcellularLocation>
    <subcellularLocation>
        <location evidence="1">Vacuole</location>
    </subcellularLocation>
</comment>
<evidence type="ECO:0000256" key="2">
    <source>
        <dbReference type="ARBA" id="ARBA00004236"/>
    </source>
</evidence>
<keyword evidence="14" id="KW-1185">Reference proteome</keyword>
<dbReference type="InterPro" id="IPR025660">
    <property type="entry name" value="Pept_his_AS"/>
</dbReference>
<evidence type="ECO:0000256" key="7">
    <source>
        <dbReference type="ARBA" id="ARBA00022729"/>
    </source>
</evidence>
<evidence type="ECO:0000259" key="12">
    <source>
        <dbReference type="SMART" id="SM00645"/>
    </source>
</evidence>
<dbReference type="OrthoDB" id="10253408at2759"/>
<dbReference type="GO" id="GO:0005886">
    <property type="term" value="C:plasma membrane"/>
    <property type="evidence" value="ECO:0007669"/>
    <property type="project" value="UniProtKB-SubCell"/>
</dbReference>
<evidence type="ECO:0000256" key="6">
    <source>
        <dbReference type="ARBA" id="ARBA00022670"/>
    </source>
</evidence>
<dbReference type="Pfam" id="PF08246">
    <property type="entry name" value="Inhibitor_I29"/>
    <property type="match status" value="1"/>
</dbReference>
<feature type="domain" description="Cathepsin propeptide inhibitor" evidence="13">
    <location>
        <begin position="114"/>
        <end position="170"/>
    </location>
</feature>
<dbReference type="InterPro" id="IPR000668">
    <property type="entry name" value="Peptidase_C1A_C"/>
</dbReference>
<dbReference type="RefSeq" id="XP_010928427.2">
    <property type="nucleotide sequence ID" value="XM_010930125.3"/>
</dbReference>
<accession>A0A6I9RKQ1</accession>
<keyword evidence="6 15" id="KW-0645">Protease</keyword>
<dbReference type="GO" id="GO:0005773">
    <property type="term" value="C:vacuole"/>
    <property type="evidence" value="ECO:0007669"/>
    <property type="project" value="UniProtKB-SubCell"/>
</dbReference>
<gene>
    <name evidence="15" type="primary">LOC105050198</name>
</gene>
<reference evidence="15" key="1">
    <citation type="submission" date="2025-08" db="UniProtKB">
        <authorList>
            <consortium name="RefSeq"/>
        </authorList>
    </citation>
    <scope>IDENTIFICATION</scope>
</reference>
<dbReference type="Pfam" id="PF00112">
    <property type="entry name" value="Peptidase_C1"/>
    <property type="match status" value="1"/>
</dbReference>
<evidence type="ECO:0000256" key="4">
    <source>
        <dbReference type="ARBA" id="ARBA00022475"/>
    </source>
</evidence>
<evidence type="ECO:0000256" key="11">
    <source>
        <dbReference type="ARBA" id="ARBA00023180"/>
    </source>
</evidence>
<comment type="similarity">
    <text evidence="3">Belongs to the peptidase C1 family.</text>
</comment>
<evidence type="ECO:0000256" key="8">
    <source>
        <dbReference type="ARBA" id="ARBA00022801"/>
    </source>
</evidence>
<dbReference type="FunFam" id="3.90.70.10:FF:000055">
    <property type="entry name" value="cysteine protease XCP2"/>
    <property type="match status" value="1"/>
</dbReference>
<dbReference type="CDD" id="cd02248">
    <property type="entry name" value="Peptidase_C1A"/>
    <property type="match status" value="1"/>
</dbReference>
<evidence type="ECO:0000313" key="15">
    <source>
        <dbReference type="RefSeq" id="XP_010928427.2"/>
    </source>
</evidence>
<dbReference type="GO" id="GO:0008234">
    <property type="term" value="F:cysteine-type peptidase activity"/>
    <property type="evidence" value="ECO:0007669"/>
    <property type="project" value="InterPro"/>
</dbReference>
<dbReference type="PROSITE" id="PS00640">
    <property type="entry name" value="THIOL_PROTEASE_ASN"/>
    <property type="match status" value="1"/>
</dbReference>
<evidence type="ECO:0000256" key="9">
    <source>
        <dbReference type="ARBA" id="ARBA00023136"/>
    </source>
</evidence>
<dbReference type="KEGG" id="egu:105050198"/>
<dbReference type="InterPro" id="IPR013128">
    <property type="entry name" value="Peptidase_C1A"/>
</dbReference>
<keyword evidence="5" id="KW-0926">Vacuole</keyword>
<dbReference type="SMART" id="SM00848">
    <property type="entry name" value="Inhibitor_I29"/>
    <property type="match status" value="1"/>
</dbReference>
<dbReference type="GO" id="GO:0006508">
    <property type="term" value="P:proteolysis"/>
    <property type="evidence" value="ECO:0007669"/>
    <property type="project" value="UniProtKB-KW"/>
</dbReference>
<dbReference type="AlphaFoldDB" id="A0A6I9RKQ1"/>
<dbReference type="FunCoup" id="A0A6I9RKQ1">
    <property type="interactions" value="970"/>
</dbReference>
<dbReference type="Gene3D" id="3.90.70.10">
    <property type="entry name" value="Cysteine proteinases"/>
    <property type="match status" value="1"/>
</dbReference>
<evidence type="ECO:0000256" key="3">
    <source>
        <dbReference type="ARBA" id="ARBA00008455"/>
    </source>
</evidence>
<keyword evidence="10" id="KW-1015">Disulfide bond</keyword>
<dbReference type="SUPFAM" id="SSF54001">
    <property type="entry name" value="Cysteine proteinases"/>
    <property type="match status" value="1"/>
</dbReference>
<name>A0A6I9RKQ1_ELAGV</name>
<evidence type="ECO:0000256" key="10">
    <source>
        <dbReference type="ARBA" id="ARBA00023157"/>
    </source>
</evidence>
<dbReference type="Proteomes" id="UP000504607">
    <property type="component" value="Chromosome 8"/>
</dbReference>
<dbReference type="PROSITE" id="PS00139">
    <property type="entry name" value="THIOL_PROTEASE_CYS"/>
    <property type="match status" value="1"/>
</dbReference>
<dbReference type="InterPro" id="IPR000169">
    <property type="entry name" value="Pept_cys_AS"/>
</dbReference>
<dbReference type="InterPro" id="IPR013201">
    <property type="entry name" value="Prot_inhib_I29"/>
</dbReference>
<dbReference type="PANTHER" id="PTHR12411">
    <property type="entry name" value="CYSTEINE PROTEASE FAMILY C1-RELATED"/>
    <property type="match status" value="1"/>
</dbReference>
<dbReference type="GO" id="GO:0010623">
    <property type="term" value="P:programmed cell death involved in cell development"/>
    <property type="evidence" value="ECO:0007669"/>
    <property type="project" value="UniProtKB-ARBA"/>
</dbReference>
<dbReference type="PRINTS" id="PR00705">
    <property type="entry name" value="PAPAIN"/>
</dbReference>
<evidence type="ECO:0000313" key="14">
    <source>
        <dbReference type="Proteomes" id="UP000504607"/>
    </source>
</evidence>
<sequence length="420" mass="46642">MVVVPGAFNTGSKKRIRNWDARVNVAPNVGCYLTAPNNSSSLLARNKIDKTIYEYQSSIHLSYKENLSSMESMKLSLLLLSLCLTACSAVPKDFSIVGYSEDDLTLQERLIDLFETWMAKHSKSYANLEEKLRRFEIFKDNLKHIDETNKKRSSYWLGLNEFADMSHEEFRGKYLGLKPHLPGERDATSKSSKPFMCENSVPLPKSVDWRKKGAVTQVKNQGACGSCWAFSTVAAVEGINQIVTGNLTSLSEQELIDCDNTFNSGCNGGLMDSAFAFIVANGLRSEEDYPYLMEEGTCEEKRVHQRVVTISGYQDVPVNSEQSLLKALAHQPVSVAIEASGRDFQFYTGGVFDGACGTELDHGLTAVGYGSSKGQDYIIVKNSWGPKWGEKGYIRMKRNIGKPEGLCGINTMASYPTKKK</sequence>
<dbReference type="InParanoid" id="A0A6I9RKQ1"/>
<feature type="domain" description="Peptidase C1A papain C-terminal" evidence="12">
    <location>
        <begin position="203"/>
        <end position="417"/>
    </location>
</feature>